<dbReference type="PANTHER" id="PTHR11060:SF0">
    <property type="entry name" value="PROTEIN MEMO1"/>
    <property type="match status" value="1"/>
</dbReference>
<dbReference type="Pfam" id="PF01871">
    <property type="entry name" value="AMMECR1"/>
    <property type="match status" value="1"/>
</dbReference>
<dbReference type="PANTHER" id="PTHR11060">
    <property type="entry name" value="PROTEIN MEMO1"/>
    <property type="match status" value="1"/>
</dbReference>
<dbReference type="InterPro" id="IPR027623">
    <property type="entry name" value="AmmeMemoSam_A"/>
</dbReference>
<dbReference type="NCBIfam" id="TIGR04335">
    <property type="entry name" value="AmmeMemoSam_A"/>
    <property type="match status" value="1"/>
</dbReference>
<organism evidence="5">
    <name type="scientific">candidate division WOR-3 bacterium</name>
    <dbReference type="NCBI Taxonomy" id="2052148"/>
    <lineage>
        <taxon>Bacteria</taxon>
        <taxon>Bacteria division WOR-3</taxon>
    </lineage>
</organism>
<dbReference type="HAMAP" id="MF_00645">
    <property type="entry name" value="AMMECR1"/>
    <property type="match status" value="1"/>
</dbReference>
<comment type="caution">
    <text evidence="5">The sequence shown here is derived from an EMBL/GenBank/DDBJ whole genome shotgun (WGS) entry which is preliminary data.</text>
</comment>
<evidence type="ECO:0000313" key="4">
    <source>
        <dbReference type="EMBL" id="HGQ54916.1"/>
    </source>
</evidence>
<dbReference type="CDD" id="cd07361">
    <property type="entry name" value="MEMO_like"/>
    <property type="match status" value="1"/>
</dbReference>
<sequence length="489" mass="55681">MCGSKPQKKLEAKMIRKPCVSGQFYPSDKIELEKDIKTYLNLAKVSEIKDKIIGVISPHAGYPYSGKVAAHSYKVIKDLEVNTIILLGPSHQASFTGFALYGDGSWQTPLGEVMIDEEIAKELKERCPYVKDLKEAHNYEHSLEVQIPFLQVIYKDFKIVPIMALFPKYEECENLAKAISEVIKNSKKKIIFLVSSDLYHGYSYQECVRTDKQTLNYIEKMEPKVFYEALLREEIQACGGFPILIGILIAKNLSPKAKAITLNYTNSNDVMGIKTGYCVGYGSVVFVIPKEEKKEENLKAEEFELKLNEDEKKELLTIARKTLENYLNNKKIPDFKITSENLKKRYGVFVTLNKFGELRGCIGYIEGIKPLYEGVIDNAINAALRDPRFPPVSLKELKDIKIEITILSPLKKIDDINKIVVGKHGIFIKKGFYQGLLLPQVATEYGWDRETFLKHTCLKAGLNPDAYKDKDTEIYIFEGLIINEEEIKE</sequence>
<evidence type="ECO:0000256" key="2">
    <source>
        <dbReference type="HAMAP-Rule" id="MF_00055"/>
    </source>
</evidence>
<accession>A0A7C4S1C5</accession>
<name>A0A7C4S1C5_UNCW3</name>
<dbReference type="InterPro" id="IPR023473">
    <property type="entry name" value="AMMECR1"/>
</dbReference>
<dbReference type="PROSITE" id="PS51112">
    <property type="entry name" value="AMMECR1"/>
    <property type="match status" value="1"/>
</dbReference>
<dbReference type="HAMAP" id="MF_00055">
    <property type="entry name" value="MEMO1"/>
    <property type="match status" value="1"/>
</dbReference>
<dbReference type="NCBIfam" id="TIGR00296">
    <property type="entry name" value="TIGR00296 family protein"/>
    <property type="match status" value="1"/>
</dbReference>
<dbReference type="Gene3D" id="3.30.700.20">
    <property type="entry name" value="Hypothetical protein ph0010, domain 1"/>
    <property type="match status" value="1"/>
</dbReference>
<dbReference type="EMBL" id="DSZH01000076">
    <property type="protein sequence ID" value="HGU47256.1"/>
    <property type="molecule type" value="Genomic_DNA"/>
</dbReference>
<reference evidence="5" key="1">
    <citation type="journal article" date="2020" name="mSystems">
        <title>Genome- and Community-Level Interaction Insights into Carbon Utilization and Element Cycling Functions of Hydrothermarchaeota in Hydrothermal Sediment.</title>
        <authorList>
            <person name="Zhou Z."/>
            <person name="Liu Y."/>
            <person name="Xu W."/>
            <person name="Pan J."/>
            <person name="Luo Z.H."/>
            <person name="Li M."/>
        </authorList>
    </citation>
    <scope>NUCLEOTIDE SEQUENCE [LARGE SCALE GENOMIC DNA]</scope>
    <source>
        <strain evidence="5">SpSt-594</strain>
        <strain evidence="4">SpSt-655</strain>
    </source>
</reference>
<proteinExistence type="inferred from homology"/>
<protein>
    <recommendedName>
        <fullName evidence="2">MEMO1 family protein ENT60_01665</fullName>
    </recommendedName>
</protein>
<dbReference type="Gene3D" id="3.30.1490.150">
    <property type="entry name" value="Hypothetical protein ph0010, domain 2"/>
    <property type="match status" value="1"/>
</dbReference>
<dbReference type="InterPro" id="IPR002737">
    <property type="entry name" value="MEMO1_fam"/>
</dbReference>
<dbReference type="Pfam" id="PF01875">
    <property type="entry name" value="Memo"/>
    <property type="match status" value="1"/>
</dbReference>
<gene>
    <name evidence="5" type="primary">amrB</name>
    <name evidence="5" type="ORF">ENT60_01665</name>
    <name evidence="4" type="ORF">ENU28_00450</name>
</gene>
<evidence type="ECO:0000313" key="5">
    <source>
        <dbReference type="EMBL" id="HGU47256.1"/>
    </source>
</evidence>
<dbReference type="SUPFAM" id="SSF143447">
    <property type="entry name" value="AMMECR1-like"/>
    <property type="match status" value="1"/>
</dbReference>
<comment type="similarity">
    <text evidence="1 2">Belongs to the MEMO1 family.</text>
</comment>
<dbReference type="InterPro" id="IPR036071">
    <property type="entry name" value="AMMECR1_dom_sf"/>
</dbReference>
<evidence type="ECO:0000259" key="3">
    <source>
        <dbReference type="PROSITE" id="PS51112"/>
    </source>
</evidence>
<dbReference type="Gene3D" id="3.40.830.10">
    <property type="entry name" value="LigB-like"/>
    <property type="match status" value="1"/>
</dbReference>
<evidence type="ECO:0000256" key="1">
    <source>
        <dbReference type="ARBA" id="ARBA00006315"/>
    </source>
</evidence>
<dbReference type="InterPro" id="IPR027485">
    <property type="entry name" value="AMMECR1_N"/>
</dbReference>
<dbReference type="AlphaFoldDB" id="A0A7C4S1C5"/>
<feature type="domain" description="AMMECR1" evidence="3">
    <location>
        <begin position="310"/>
        <end position="489"/>
    </location>
</feature>
<dbReference type="NCBIfam" id="TIGR04336">
    <property type="entry name" value="AmmeMemoSam_B"/>
    <property type="match status" value="1"/>
</dbReference>
<dbReference type="EMBL" id="DTBX01000016">
    <property type="protein sequence ID" value="HGQ54916.1"/>
    <property type="molecule type" value="Genomic_DNA"/>
</dbReference>
<dbReference type="InterPro" id="IPR002733">
    <property type="entry name" value="AMMECR1_domain"/>
</dbReference>
<dbReference type="InterPro" id="IPR023472">
    <property type="entry name" value="Uncharacterised_MJ0810"/>
</dbReference>